<reference evidence="1 2" key="1">
    <citation type="journal article" date="2015" name="Genome Announc.">
        <title>Complete Genome Sequence of Corynebacterium kutscheri DSM 20755, a Corynebacterial Type Strain with Remarkably Low G+C Content of Chromosomal DNA.</title>
        <authorList>
            <person name="Ruckert C."/>
            <person name="Albersmeier A."/>
            <person name="Winkler A."/>
            <person name="Tauch A."/>
        </authorList>
    </citation>
    <scope>NUCLEOTIDE SEQUENCE [LARGE SCALE GENOMIC DNA]</scope>
    <source>
        <strain evidence="1 2">DSM 20755</strain>
    </source>
</reference>
<name>A0A0F6TD53_9CORY</name>
<dbReference type="Proteomes" id="UP000033457">
    <property type="component" value="Chromosome"/>
</dbReference>
<evidence type="ECO:0000313" key="1">
    <source>
        <dbReference type="EMBL" id="AKE41441.1"/>
    </source>
</evidence>
<sequence length="190" mass="21050">MLDWTPATARVDKTQRIVIVGHINPNVIGSVCALGYVLSSFGKQVHGVIGQREVFATLLLSILGVPQIECVDKLSEADLVNVVDYGAPLRTGLLETEILQRPHQVMMFDDYRFNQSFADSNMIGVVLLQLSTHTIGQFQEVSTQVKHDIIRRHSHDAVEKLSDTFDGGGQVCADECILDGSYEYVRTIFS</sequence>
<dbReference type="HOGENOM" id="CLU_1425822_0_0_11"/>
<dbReference type="OrthoDB" id="9803668at2"/>
<proteinExistence type="predicted"/>
<dbReference type="Gene3D" id="3.90.1640.10">
    <property type="entry name" value="inorganic pyrophosphatase (n-terminal core)"/>
    <property type="match status" value="1"/>
</dbReference>
<dbReference type="KEGG" id="cku:UL82_06380"/>
<dbReference type="SUPFAM" id="SSF64182">
    <property type="entry name" value="DHH phosphoesterases"/>
    <property type="match status" value="1"/>
</dbReference>
<keyword evidence="2" id="KW-1185">Reference proteome</keyword>
<dbReference type="InterPro" id="IPR038763">
    <property type="entry name" value="DHH_sf"/>
</dbReference>
<dbReference type="STRING" id="35755.UL82_06380"/>
<dbReference type="RefSeq" id="WP_046439727.1">
    <property type="nucleotide sequence ID" value="NZ_CP011312.1"/>
</dbReference>
<accession>A0A0F6TD53</accession>
<evidence type="ECO:0000313" key="2">
    <source>
        <dbReference type="Proteomes" id="UP000033457"/>
    </source>
</evidence>
<dbReference type="EMBL" id="CP011312">
    <property type="protein sequence ID" value="AKE41441.1"/>
    <property type="molecule type" value="Genomic_DNA"/>
</dbReference>
<dbReference type="AlphaFoldDB" id="A0A0F6TD53"/>
<protein>
    <submittedName>
        <fullName evidence="1">Uncharacterized protein</fullName>
    </submittedName>
</protein>
<gene>
    <name evidence="1" type="ORF">UL82_06380</name>
</gene>
<organism evidence="1 2">
    <name type="scientific">Corynebacterium kutscheri</name>
    <dbReference type="NCBI Taxonomy" id="35755"/>
    <lineage>
        <taxon>Bacteria</taxon>
        <taxon>Bacillati</taxon>
        <taxon>Actinomycetota</taxon>
        <taxon>Actinomycetes</taxon>
        <taxon>Mycobacteriales</taxon>
        <taxon>Corynebacteriaceae</taxon>
        <taxon>Corynebacterium</taxon>
    </lineage>
</organism>